<dbReference type="OrthoDB" id="9778383at2"/>
<dbReference type="PANTHER" id="PTHR43201:SF5">
    <property type="entry name" value="MEDIUM-CHAIN ACYL-COA LIGASE ACSF2, MITOCHONDRIAL"/>
    <property type="match status" value="1"/>
</dbReference>
<dbReference type="AlphaFoldDB" id="A0A2K4ZA70"/>
<dbReference type="InterPro" id="IPR042099">
    <property type="entry name" value="ANL_N_sf"/>
</dbReference>
<dbReference type="InterPro" id="IPR020845">
    <property type="entry name" value="AMP-binding_CS"/>
</dbReference>
<gene>
    <name evidence="4" type="primary">lcfB_1</name>
    <name evidence="4" type="ORF">AMURIS_00068</name>
</gene>
<sequence length="478" mass="54186">MWNFGKYQNKTAIVDENGISVTYRQLQEEGYKIGNVISRRCLVFCLCTNTIGSITGYTSFVENKITPVLLNAYLDRELLNNLLDNYLPSYLWIPTKLVKEFQQMQSVYSAYGYTLLKTGYIKSNDLFDDLCLMLTTSGSTGSPKFVRQSYSNVLSNAESIAQYLELDETERPITTLPMNYTYGLSIINSHLLVGATILVTEKGLMQKEFWTFFKDNEATSFGGVPYTYEILERLRFYRMKLPSLRYMTQAGGKLIPELHAKFAEYAAANEKKFIVMYGQCEATARMGYLPADKAVEKCGSMGIAIPGGNFKLIDADGNNITEPFVTGELVYEGPNVTLGYAECGDDLIKGDERNGALQTGDMAQFDTDGYYFIVGRKKRFLKIYGNRVNLDEMDRLIKGKFNGIDCASTGVDDHMYIFVTDEGLADQVRDFVVFKTRLNPSAFKTIVIDEIPKNDSGKILYKELTKYYELQRQERNNL</sequence>
<dbReference type="SUPFAM" id="SSF56801">
    <property type="entry name" value="Acetyl-CoA synthetase-like"/>
    <property type="match status" value="1"/>
</dbReference>
<dbReference type="PANTHER" id="PTHR43201">
    <property type="entry name" value="ACYL-COA SYNTHETASE"/>
    <property type="match status" value="1"/>
</dbReference>
<reference evidence="4 5" key="1">
    <citation type="submission" date="2018-01" db="EMBL/GenBank/DDBJ databases">
        <authorList>
            <person name="Gaut B.S."/>
            <person name="Morton B.R."/>
            <person name="Clegg M.T."/>
            <person name="Duvall M.R."/>
        </authorList>
    </citation>
    <scope>NUCLEOTIDE SEQUENCE [LARGE SCALE GENOMIC DNA]</scope>
    <source>
        <strain evidence="4">GP69</strain>
    </source>
</reference>
<dbReference type="EC" id="6.2.1.3" evidence="4"/>
<evidence type="ECO:0000313" key="4">
    <source>
        <dbReference type="EMBL" id="SOY27364.1"/>
    </source>
</evidence>
<dbReference type="GO" id="GO:0031956">
    <property type="term" value="F:medium-chain fatty acid-CoA ligase activity"/>
    <property type="evidence" value="ECO:0007669"/>
    <property type="project" value="TreeGrafter"/>
</dbReference>
<keyword evidence="5" id="KW-1185">Reference proteome</keyword>
<dbReference type="GO" id="GO:0004467">
    <property type="term" value="F:long-chain fatty acid-CoA ligase activity"/>
    <property type="evidence" value="ECO:0007669"/>
    <property type="project" value="UniProtKB-EC"/>
</dbReference>
<evidence type="ECO:0000259" key="3">
    <source>
        <dbReference type="Pfam" id="PF00501"/>
    </source>
</evidence>
<dbReference type="Pfam" id="PF00501">
    <property type="entry name" value="AMP-binding"/>
    <property type="match status" value="1"/>
</dbReference>
<name>A0A2K4ZA70_9FIRM</name>
<dbReference type="EMBL" id="OFSM01000001">
    <property type="protein sequence ID" value="SOY27364.1"/>
    <property type="molecule type" value="Genomic_DNA"/>
</dbReference>
<dbReference type="Gene3D" id="3.40.50.12780">
    <property type="entry name" value="N-terminal domain of ligase-like"/>
    <property type="match status" value="1"/>
</dbReference>
<keyword evidence="2 4" id="KW-0436">Ligase</keyword>
<dbReference type="RefSeq" id="WP_103237505.1">
    <property type="nucleotide sequence ID" value="NZ_JANJZD010000008.1"/>
</dbReference>
<evidence type="ECO:0000256" key="2">
    <source>
        <dbReference type="ARBA" id="ARBA00022598"/>
    </source>
</evidence>
<feature type="domain" description="AMP-dependent synthetase/ligase" evidence="3">
    <location>
        <begin position="5"/>
        <end position="340"/>
    </location>
</feature>
<accession>A0A2K4ZA70</accession>
<evidence type="ECO:0000256" key="1">
    <source>
        <dbReference type="ARBA" id="ARBA00006432"/>
    </source>
</evidence>
<proteinExistence type="inferred from homology"/>
<dbReference type="Proteomes" id="UP000236311">
    <property type="component" value="Unassembled WGS sequence"/>
</dbReference>
<comment type="similarity">
    <text evidence="1">Belongs to the ATP-dependent AMP-binding enzyme family.</text>
</comment>
<organism evidence="4 5">
    <name type="scientific">Acetatifactor muris</name>
    <dbReference type="NCBI Taxonomy" id="879566"/>
    <lineage>
        <taxon>Bacteria</taxon>
        <taxon>Bacillati</taxon>
        <taxon>Bacillota</taxon>
        <taxon>Clostridia</taxon>
        <taxon>Lachnospirales</taxon>
        <taxon>Lachnospiraceae</taxon>
        <taxon>Acetatifactor</taxon>
    </lineage>
</organism>
<dbReference type="PROSITE" id="PS00455">
    <property type="entry name" value="AMP_BINDING"/>
    <property type="match status" value="1"/>
</dbReference>
<evidence type="ECO:0000313" key="5">
    <source>
        <dbReference type="Proteomes" id="UP000236311"/>
    </source>
</evidence>
<protein>
    <submittedName>
        <fullName evidence="4">Long-chain-fatty-acid--CoA ligase</fullName>
        <ecNumber evidence="4">6.2.1.3</ecNumber>
    </submittedName>
</protein>
<dbReference type="InterPro" id="IPR000873">
    <property type="entry name" value="AMP-dep_synth/lig_dom"/>
</dbReference>